<dbReference type="PANTHER" id="PTHR43800">
    <property type="entry name" value="PEPTIDYL-LYSINE N-ACETYLTRANSFERASE YJAB"/>
    <property type="match status" value="1"/>
</dbReference>
<keyword evidence="1 4" id="KW-0808">Transferase</keyword>
<proteinExistence type="predicted"/>
<dbReference type="Proteomes" id="UP000076825">
    <property type="component" value="Chromosome 1"/>
</dbReference>
<dbReference type="SUPFAM" id="SSF55729">
    <property type="entry name" value="Acyl-CoA N-acyltransferases (Nat)"/>
    <property type="match status" value="1"/>
</dbReference>
<dbReference type="EMBL" id="LT546645">
    <property type="protein sequence ID" value="SAI70143.1"/>
    <property type="molecule type" value="Genomic_DNA"/>
</dbReference>
<dbReference type="eggNOG" id="COG0456">
    <property type="taxonomic scope" value="Bacteria"/>
</dbReference>
<dbReference type="Gene3D" id="3.40.630.30">
    <property type="match status" value="1"/>
</dbReference>
<dbReference type="InterPro" id="IPR016181">
    <property type="entry name" value="Acyl_CoA_acyltransferase"/>
</dbReference>
<dbReference type="Pfam" id="PF00583">
    <property type="entry name" value="Acetyltransf_1"/>
    <property type="match status" value="1"/>
</dbReference>
<name>A0A157R7T8_9BORD</name>
<dbReference type="InterPro" id="IPR000182">
    <property type="entry name" value="GNAT_dom"/>
</dbReference>
<sequence>MSESPALILRRSEPADAPHLPDIERDAGQRFLEVPGLQWLAADAGIDSAGHLSLIAGGWSWVAALEGRLLGFLQASRHGQDLHIVELSVRRAQQGRGLGGALMAAARQAASEAGLSRLTLTTFRDLAFNEAFYRRLGFVTLARPGARLQAILAEEAGAGLPGRCAMALTLP</sequence>
<dbReference type="PATRIC" id="fig|123899.6.peg.2076"/>
<evidence type="ECO:0000313" key="4">
    <source>
        <dbReference type="EMBL" id="SAI70143.1"/>
    </source>
</evidence>
<evidence type="ECO:0000313" key="5">
    <source>
        <dbReference type="Proteomes" id="UP000076825"/>
    </source>
</evidence>
<dbReference type="AlphaFoldDB" id="A0A157R7T8"/>
<dbReference type="GeneID" id="56590645"/>
<dbReference type="KEGG" id="btrm:SAMEA390648702080"/>
<organism evidence="4 5">
    <name type="scientific">Bordetella trematum</name>
    <dbReference type="NCBI Taxonomy" id="123899"/>
    <lineage>
        <taxon>Bacteria</taxon>
        <taxon>Pseudomonadati</taxon>
        <taxon>Pseudomonadota</taxon>
        <taxon>Betaproteobacteria</taxon>
        <taxon>Burkholderiales</taxon>
        <taxon>Alcaligenaceae</taxon>
        <taxon>Bordetella</taxon>
    </lineage>
</organism>
<dbReference type="RefSeq" id="WP_033535416.1">
    <property type="nucleotide sequence ID" value="NZ_CP016340.1"/>
</dbReference>
<protein>
    <submittedName>
        <fullName evidence="4">Acetyltransferase</fullName>
    </submittedName>
</protein>
<accession>A0A157R7T8</accession>
<evidence type="ECO:0000256" key="1">
    <source>
        <dbReference type="ARBA" id="ARBA00022679"/>
    </source>
</evidence>
<feature type="domain" description="N-acetyltransferase" evidence="3">
    <location>
        <begin position="7"/>
        <end position="171"/>
    </location>
</feature>
<evidence type="ECO:0000259" key="3">
    <source>
        <dbReference type="PROSITE" id="PS51186"/>
    </source>
</evidence>
<keyword evidence="2" id="KW-0012">Acyltransferase</keyword>
<dbReference type="STRING" id="123899.SAMEA3906487_02080"/>
<dbReference type="GO" id="GO:0016747">
    <property type="term" value="F:acyltransferase activity, transferring groups other than amino-acyl groups"/>
    <property type="evidence" value="ECO:0007669"/>
    <property type="project" value="InterPro"/>
</dbReference>
<evidence type="ECO:0000256" key="2">
    <source>
        <dbReference type="ARBA" id="ARBA00023315"/>
    </source>
</evidence>
<dbReference type="PANTHER" id="PTHR43800:SF1">
    <property type="entry name" value="PEPTIDYL-LYSINE N-ACETYLTRANSFERASE YJAB"/>
    <property type="match status" value="1"/>
</dbReference>
<reference evidence="4 5" key="1">
    <citation type="submission" date="2016-04" db="EMBL/GenBank/DDBJ databases">
        <authorList>
            <consortium name="Pathogen Informatics"/>
        </authorList>
    </citation>
    <scope>NUCLEOTIDE SEQUENCE [LARGE SCALE GENOMIC DNA]</scope>
    <source>
        <strain evidence="4 5">H044680328</strain>
    </source>
</reference>
<keyword evidence="5" id="KW-1185">Reference proteome</keyword>
<dbReference type="PROSITE" id="PS51186">
    <property type="entry name" value="GNAT"/>
    <property type="match status" value="1"/>
</dbReference>
<gene>
    <name evidence="4" type="ORF">SAMEA3906487_02080</name>
</gene>
<dbReference type="OrthoDB" id="572496at2"/>